<dbReference type="RefSeq" id="WP_182213655.1">
    <property type="nucleotide sequence ID" value="NZ_JACEZS010000001.1"/>
</dbReference>
<dbReference type="InterPro" id="IPR010727">
    <property type="entry name" value="DUF1302"/>
</dbReference>
<evidence type="ECO:0000313" key="2">
    <source>
        <dbReference type="EMBL" id="MBA5604258.1"/>
    </source>
</evidence>
<dbReference type="Pfam" id="PF06980">
    <property type="entry name" value="DUF1302"/>
    <property type="match status" value="1"/>
</dbReference>
<dbReference type="Proteomes" id="UP000566711">
    <property type="component" value="Unassembled WGS sequence"/>
</dbReference>
<keyword evidence="1" id="KW-0732">Signal</keyword>
<keyword evidence="3" id="KW-1185">Reference proteome</keyword>
<accession>A0A7W2EE41</accession>
<dbReference type="EMBL" id="JACEZS010000001">
    <property type="protein sequence ID" value="MBA5604258.1"/>
    <property type="molecule type" value="Genomic_DNA"/>
</dbReference>
<reference evidence="2 3" key="1">
    <citation type="submission" date="2020-07" db="EMBL/GenBank/DDBJ databases">
        <title>Novel species isolated from subtropical streams in China.</title>
        <authorList>
            <person name="Lu H."/>
        </authorList>
    </citation>
    <scope>NUCLEOTIDE SEQUENCE [LARGE SCALE GENOMIC DNA]</scope>
    <source>
        <strain evidence="2 3">FT3S</strain>
    </source>
</reference>
<evidence type="ECO:0000313" key="3">
    <source>
        <dbReference type="Proteomes" id="UP000566711"/>
    </source>
</evidence>
<comment type="caution">
    <text evidence="2">The sequence shown here is derived from an EMBL/GenBank/DDBJ whole genome shotgun (WGS) entry which is preliminary data.</text>
</comment>
<protein>
    <submittedName>
        <fullName evidence="2">DUF1302 family protein</fullName>
    </submittedName>
</protein>
<evidence type="ECO:0000256" key="1">
    <source>
        <dbReference type="SAM" id="SignalP"/>
    </source>
</evidence>
<feature type="signal peptide" evidence="1">
    <location>
        <begin position="1"/>
        <end position="29"/>
    </location>
</feature>
<dbReference type="AlphaFoldDB" id="A0A7W2EE41"/>
<gene>
    <name evidence="2" type="ORF">H3H36_02640</name>
</gene>
<name>A0A7W2EE41_9BURK</name>
<organism evidence="2 3">
    <name type="scientific">Rugamonas fusca</name>
    <dbReference type="NCBI Taxonomy" id="2758568"/>
    <lineage>
        <taxon>Bacteria</taxon>
        <taxon>Pseudomonadati</taxon>
        <taxon>Pseudomonadota</taxon>
        <taxon>Betaproteobacteria</taxon>
        <taxon>Burkholderiales</taxon>
        <taxon>Oxalobacteraceae</taxon>
        <taxon>Telluria group</taxon>
        <taxon>Rugamonas</taxon>
    </lineage>
</organism>
<proteinExistence type="predicted"/>
<sequence>MTDKHRFQLTALAWAALVLAGAGAAPAQAIEIQTGNPDAVLRWDNTVRYNYGVRMKARDPAIIGNPQADDGDRNFAKNQAVTNRLDLLSELDYVVNQKYGVRVSGAAWADAAYRSLATDANSPATYNGLGGPNSLSPYSRRFAQGPSGELLDAFGFANFDAGEVPVSVRLGRHTAFWGEGLLLYGAIHGVSYGQYALDIWKSTATPGTEAKELYRPRNGLTVQVQPTSELSITAQTFFEWEPARVAESGTYLSSLDAALLGGQRFGPFAQGSMVSPRKTGDWGLSAHWSPEWLDGTLGLYARRTADIANQAWLALEPGTATGKYHFSFASDISIFGASLAKTVDGVSIGAELSTRRNMPLVSQNAIATALPGGPLVASKALWALADNGEVPGARGNTAHAVLNVVGVLPHTPLFDIATLTAETTWMRVLKVTSDPFNLYKGTAAYAAGKTSGAANIDAVTRSSSTLALSFTPSWLGALPELDLSLPLSYQVGLSGQAAVASGGAAHSGTRAIGIVADYKNRYNLALRYIAAFGPYATTPTGIAAVAPGYAALSDRNMLVLTFKTTF</sequence>
<feature type="chain" id="PRO_5031411630" evidence="1">
    <location>
        <begin position="30"/>
        <end position="566"/>
    </location>
</feature>